<accession>F3PQS5</accession>
<evidence type="ECO:0000256" key="1">
    <source>
        <dbReference type="SAM" id="Phobius"/>
    </source>
</evidence>
<evidence type="ECO:0000313" key="2">
    <source>
        <dbReference type="EMBL" id="EGF58683.1"/>
    </source>
</evidence>
<dbReference type="Proteomes" id="UP000003416">
    <property type="component" value="Unassembled WGS sequence"/>
</dbReference>
<reference evidence="2 3" key="1">
    <citation type="submission" date="2011-02" db="EMBL/GenBank/DDBJ databases">
        <authorList>
            <person name="Weinstock G."/>
            <person name="Sodergren E."/>
            <person name="Clifton S."/>
            <person name="Fulton L."/>
            <person name="Fulton B."/>
            <person name="Courtney L."/>
            <person name="Fronick C."/>
            <person name="Harrison M."/>
            <person name="Strong C."/>
            <person name="Farmer C."/>
            <person name="Delahaunty K."/>
            <person name="Markovic C."/>
            <person name="Hall O."/>
            <person name="Minx P."/>
            <person name="Tomlinson C."/>
            <person name="Mitreva M."/>
            <person name="Hou S."/>
            <person name="Chen J."/>
            <person name="Wollam A."/>
            <person name="Pepin K.H."/>
            <person name="Johnson M."/>
            <person name="Bhonagiri V."/>
            <person name="Zhang X."/>
            <person name="Suruliraj S."/>
            <person name="Warren W."/>
            <person name="Chinwalla A."/>
            <person name="Mardis E.R."/>
            <person name="Wilson R.K."/>
        </authorList>
    </citation>
    <scope>NUCLEOTIDE SEQUENCE [LARGE SCALE GENOMIC DNA]</scope>
    <source>
        <strain evidence="2 3">YIT 12057</strain>
    </source>
</reference>
<keyword evidence="1" id="KW-0812">Transmembrane</keyword>
<proteinExistence type="predicted"/>
<protein>
    <submittedName>
        <fullName evidence="2">Uncharacterized protein</fullName>
    </submittedName>
</protein>
<keyword evidence="3" id="KW-1185">Reference proteome</keyword>
<dbReference type="AlphaFoldDB" id="F3PQS5"/>
<dbReference type="HOGENOM" id="CLU_2858316_0_0_10"/>
<dbReference type="STRING" id="763034.HMPREF9446_01073"/>
<sequence>MDVFVGMEFQPSLEVYSFHYFKVYRARIYSIAAIFLILASLSKNDLSALAIKYGDSFFCSQNSE</sequence>
<feature type="transmembrane region" description="Helical" evidence="1">
    <location>
        <begin position="24"/>
        <end position="42"/>
    </location>
</feature>
<organism evidence="2 3">
    <name type="scientific">Bacteroides fluxus YIT 12057</name>
    <dbReference type="NCBI Taxonomy" id="763034"/>
    <lineage>
        <taxon>Bacteria</taxon>
        <taxon>Pseudomonadati</taxon>
        <taxon>Bacteroidota</taxon>
        <taxon>Bacteroidia</taxon>
        <taxon>Bacteroidales</taxon>
        <taxon>Bacteroidaceae</taxon>
        <taxon>Bacteroides</taxon>
    </lineage>
</organism>
<name>F3PQS5_9BACE</name>
<keyword evidence="1" id="KW-0472">Membrane</keyword>
<gene>
    <name evidence="2" type="ORF">HMPREF9446_01073</name>
</gene>
<evidence type="ECO:0000313" key="3">
    <source>
        <dbReference type="Proteomes" id="UP000003416"/>
    </source>
</evidence>
<comment type="caution">
    <text evidence="2">The sequence shown here is derived from an EMBL/GenBank/DDBJ whole genome shotgun (WGS) entry which is preliminary data.</text>
</comment>
<keyword evidence="1" id="KW-1133">Transmembrane helix</keyword>
<dbReference type="EMBL" id="AFBN01000019">
    <property type="protein sequence ID" value="EGF58683.1"/>
    <property type="molecule type" value="Genomic_DNA"/>
</dbReference>